<keyword evidence="9" id="KW-1185">Reference proteome</keyword>
<dbReference type="EMBL" id="JBHTBS010000001">
    <property type="protein sequence ID" value="MFC7336143.1"/>
    <property type="molecule type" value="Genomic_DNA"/>
</dbReference>
<dbReference type="InterPro" id="IPR022896">
    <property type="entry name" value="TrioseP_Isoase_bac/euk"/>
</dbReference>
<feature type="active site" description="Proton acceptor" evidence="6">
    <location>
        <position position="170"/>
    </location>
</feature>
<organism evidence="8 9">
    <name type="scientific">Haloferula chungangensis</name>
    <dbReference type="NCBI Taxonomy" id="1048331"/>
    <lineage>
        <taxon>Bacteria</taxon>
        <taxon>Pseudomonadati</taxon>
        <taxon>Verrucomicrobiota</taxon>
        <taxon>Verrucomicrobiia</taxon>
        <taxon>Verrucomicrobiales</taxon>
        <taxon>Verrucomicrobiaceae</taxon>
        <taxon>Haloferula</taxon>
    </lineage>
</organism>
<accession>A0ABW2L390</accession>
<evidence type="ECO:0000256" key="2">
    <source>
        <dbReference type="ARBA" id="ARBA00022432"/>
    </source>
</evidence>
<feature type="binding site" evidence="6">
    <location>
        <begin position="237"/>
        <end position="238"/>
    </location>
    <ligand>
        <name>substrate</name>
    </ligand>
</feature>
<evidence type="ECO:0000256" key="7">
    <source>
        <dbReference type="RuleBase" id="RU363013"/>
    </source>
</evidence>
<reference evidence="9" key="1">
    <citation type="journal article" date="2019" name="Int. J. Syst. Evol. Microbiol.">
        <title>The Global Catalogue of Microorganisms (GCM) 10K type strain sequencing project: providing services to taxonomists for standard genome sequencing and annotation.</title>
        <authorList>
            <consortium name="The Broad Institute Genomics Platform"/>
            <consortium name="The Broad Institute Genome Sequencing Center for Infectious Disease"/>
            <person name="Wu L."/>
            <person name="Ma J."/>
        </authorList>
    </citation>
    <scope>NUCLEOTIDE SEQUENCE [LARGE SCALE GENOMIC DNA]</scope>
    <source>
        <strain evidence="9">CGMCC 4.1467</strain>
    </source>
</reference>
<keyword evidence="3 6" id="KW-0963">Cytoplasm</keyword>
<dbReference type="InterPro" id="IPR020861">
    <property type="entry name" value="Triosephosphate_isomerase_AS"/>
</dbReference>
<dbReference type="NCBIfam" id="TIGR00419">
    <property type="entry name" value="tim"/>
    <property type="match status" value="1"/>
</dbReference>
<comment type="function">
    <text evidence="6">Involved in the gluconeogenesis. Catalyzes stereospecifically the conversion of dihydroxyacetone phosphate (DHAP) to D-glyceraldehyde-3-phosphate (G3P).</text>
</comment>
<dbReference type="InterPro" id="IPR000652">
    <property type="entry name" value="Triosephosphate_isomerase"/>
</dbReference>
<feature type="binding site" evidence="6">
    <location>
        <position position="176"/>
    </location>
    <ligand>
        <name>substrate</name>
    </ligand>
</feature>
<protein>
    <recommendedName>
        <fullName evidence="6 7">Triosephosphate isomerase</fullName>
        <shortName evidence="6">TIM</shortName>
        <shortName evidence="6">TPI</shortName>
        <ecNumber evidence="6 7">5.3.1.1</ecNumber>
    </recommendedName>
    <alternativeName>
        <fullName evidence="6">Triose-phosphate isomerase</fullName>
    </alternativeName>
</protein>
<evidence type="ECO:0000313" key="9">
    <source>
        <dbReference type="Proteomes" id="UP001596472"/>
    </source>
</evidence>
<keyword evidence="2 6" id="KW-0312">Gluconeogenesis</keyword>
<dbReference type="GO" id="GO:0004807">
    <property type="term" value="F:triose-phosphate isomerase activity"/>
    <property type="evidence" value="ECO:0007669"/>
    <property type="project" value="UniProtKB-EC"/>
</dbReference>
<keyword evidence="5 6" id="KW-0413">Isomerase</keyword>
<dbReference type="InterPro" id="IPR035990">
    <property type="entry name" value="TIM_sf"/>
</dbReference>
<comment type="similarity">
    <text evidence="1 6 7">Belongs to the triosephosphate isomerase family.</text>
</comment>
<evidence type="ECO:0000256" key="4">
    <source>
        <dbReference type="ARBA" id="ARBA00023152"/>
    </source>
</evidence>
<dbReference type="Proteomes" id="UP001596472">
    <property type="component" value="Unassembled WGS sequence"/>
</dbReference>
<dbReference type="EC" id="5.3.1.1" evidence="6 7"/>
<dbReference type="HAMAP" id="MF_00147_B">
    <property type="entry name" value="TIM_B"/>
    <property type="match status" value="1"/>
</dbReference>
<evidence type="ECO:0000256" key="3">
    <source>
        <dbReference type="ARBA" id="ARBA00022490"/>
    </source>
</evidence>
<comment type="pathway">
    <text evidence="6 7">Carbohydrate degradation; glycolysis; D-glyceraldehyde 3-phosphate from glycerone phosphate: step 1/1.</text>
</comment>
<sequence>MIRKPIFAANWKMNKGPSETEDFADGFLSKIQHKTFPADIVIAPPFVSLAKAAEKFGNVSAVALAAQNCSEHNSGAYTGEVSAMMLKEFYLHYVILGHSERRAIYGETDETINAKMLKAREVNLRPIFCIGETLEEREGGKLEEVLRRQVSIGMKDLTERDLLDTVIAYEPVWAIGTGVTASAQQAQEAHAFVRSLVAEQFGAESAAKIRIQYGGSVKPGNAAELMACPDIDGALIGGAALEPQSFLDIIVNGSK</sequence>
<dbReference type="PANTHER" id="PTHR21139:SF42">
    <property type="entry name" value="TRIOSEPHOSPHATE ISOMERASE"/>
    <property type="match status" value="1"/>
</dbReference>
<evidence type="ECO:0000256" key="5">
    <source>
        <dbReference type="ARBA" id="ARBA00023235"/>
    </source>
</evidence>
<dbReference type="PROSITE" id="PS51440">
    <property type="entry name" value="TIM_2"/>
    <property type="match status" value="1"/>
</dbReference>
<name>A0ABW2L390_9BACT</name>
<dbReference type="Pfam" id="PF00121">
    <property type="entry name" value="TIM"/>
    <property type="match status" value="1"/>
</dbReference>
<evidence type="ECO:0000256" key="6">
    <source>
        <dbReference type="HAMAP-Rule" id="MF_00147"/>
    </source>
</evidence>
<comment type="catalytic activity">
    <reaction evidence="6 7">
        <text>D-glyceraldehyde 3-phosphate = dihydroxyacetone phosphate</text>
        <dbReference type="Rhea" id="RHEA:18585"/>
        <dbReference type="ChEBI" id="CHEBI:57642"/>
        <dbReference type="ChEBI" id="CHEBI:59776"/>
        <dbReference type="EC" id="5.3.1.1"/>
    </reaction>
</comment>
<dbReference type="PROSITE" id="PS00171">
    <property type="entry name" value="TIM_1"/>
    <property type="match status" value="1"/>
</dbReference>
<comment type="subunit">
    <text evidence="6 7">Homodimer.</text>
</comment>
<keyword evidence="4 6" id="KW-0324">Glycolysis</keyword>
<comment type="pathway">
    <text evidence="6 7">Carbohydrate biosynthesis; gluconeogenesis.</text>
</comment>
<feature type="binding site" evidence="6">
    <location>
        <position position="216"/>
    </location>
    <ligand>
        <name>substrate</name>
    </ligand>
</feature>
<comment type="subcellular location">
    <subcellularLocation>
        <location evidence="6 7">Cytoplasm</location>
    </subcellularLocation>
</comment>
<evidence type="ECO:0000313" key="8">
    <source>
        <dbReference type="EMBL" id="MFC7336143.1"/>
    </source>
</evidence>
<proteinExistence type="inferred from homology"/>
<dbReference type="Gene3D" id="3.20.20.70">
    <property type="entry name" value="Aldolase class I"/>
    <property type="match status" value="1"/>
</dbReference>
<dbReference type="RefSeq" id="WP_379708964.1">
    <property type="nucleotide sequence ID" value="NZ_JBHTBS010000001.1"/>
</dbReference>
<feature type="binding site" evidence="6">
    <location>
        <begin position="10"/>
        <end position="12"/>
    </location>
    <ligand>
        <name>substrate</name>
    </ligand>
</feature>
<dbReference type="CDD" id="cd00311">
    <property type="entry name" value="TIM"/>
    <property type="match status" value="1"/>
</dbReference>
<gene>
    <name evidence="6 8" type="primary">tpiA</name>
    <name evidence="8" type="ORF">ACFQY0_03055</name>
</gene>
<dbReference type="InterPro" id="IPR013785">
    <property type="entry name" value="Aldolase_TIM"/>
</dbReference>
<comment type="caution">
    <text evidence="8">The sequence shown here is derived from an EMBL/GenBank/DDBJ whole genome shotgun (WGS) entry which is preliminary data.</text>
</comment>
<feature type="active site" description="Electrophile" evidence="6">
    <location>
        <position position="98"/>
    </location>
</feature>
<dbReference type="PANTHER" id="PTHR21139">
    <property type="entry name" value="TRIOSEPHOSPHATE ISOMERASE"/>
    <property type="match status" value="1"/>
</dbReference>
<dbReference type="SUPFAM" id="SSF51351">
    <property type="entry name" value="Triosephosphate isomerase (TIM)"/>
    <property type="match status" value="1"/>
</dbReference>
<evidence type="ECO:0000256" key="1">
    <source>
        <dbReference type="ARBA" id="ARBA00007422"/>
    </source>
</evidence>